<dbReference type="Proteomes" id="UP000319613">
    <property type="component" value="Unassembled WGS sequence"/>
</dbReference>
<keyword evidence="1" id="KW-0472">Membrane</keyword>
<dbReference type="InterPro" id="IPR024414">
    <property type="entry name" value="Uncharacterised_PrgI"/>
</dbReference>
<evidence type="ECO:0008006" key="4">
    <source>
        <dbReference type="Google" id="ProtNLM"/>
    </source>
</evidence>
<comment type="caution">
    <text evidence="2">The sequence shown here is derived from an EMBL/GenBank/DDBJ whole genome shotgun (WGS) entry which is preliminary data.</text>
</comment>
<dbReference type="Pfam" id="PF12666">
    <property type="entry name" value="PrgI"/>
    <property type="match status" value="1"/>
</dbReference>
<evidence type="ECO:0000256" key="1">
    <source>
        <dbReference type="SAM" id="Phobius"/>
    </source>
</evidence>
<reference evidence="2 3" key="1">
    <citation type="submission" date="2017-07" db="EMBL/GenBank/DDBJ databases">
        <title>Mechanisms for carbon and nitrogen cycling indicate functional differentiation within the Candidate Phyla Radiation.</title>
        <authorList>
            <person name="Danczak R.E."/>
            <person name="Johnston M.D."/>
            <person name="Kenah C."/>
            <person name="Slattery M."/>
            <person name="Wrighton K.C."/>
            <person name="Wilkins M.J."/>
        </authorList>
    </citation>
    <scope>NUCLEOTIDE SEQUENCE [LARGE SCALE GENOMIC DNA]</scope>
    <source>
        <strain evidence="2">Gr01-1014_77</strain>
    </source>
</reference>
<organism evidence="2 3">
    <name type="scientific">Candidatus Doudnabacteria bacterium Gr01-1014_77</name>
    <dbReference type="NCBI Taxonomy" id="2017133"/>
    <lineage>
        <taxon>Bacteria</taxon>
        <taxon>Candidatus Doudnaibacteriota</taxon>
    </lineage>
</organism>
<dbReference type="EMBL" id="VMFF01000028">
    <property type="protein sequence ID" value="TSC65785.1"/>
    <property type="molecule type" value="Genomic_DNA"/>
</dbReference>
<dbReference type="AlphaFoldDB" id="A0A554JBN4"/>
<accession>A0A554JBN4</accession>
<keyword evidence="1" id="KW-1133">Transmembrane helix</keyword>
<protein>
    <recommendedName>
        <fullName evidence="4">PrgI family protein</fullName>
    </recommendedName>
</protein>
<feature type="transmembrane region" description="Helical" evidence="1">
    <location>
        <begin position="20"/>
        <end position="38"/>
    </location>
</feature>
<gene>
    <name evidence="2" type="ORF">G01um101477_336</name>
</gene>
<sequence>MQFPVPQFIDVEDKIIGPFTLKQFGIIFIAGLIDVALFRIFKVGVILFLIGLPVTLVGLVMAFGQFNGKKLYDSIPLALKFLSEPKQLVFHKAARMDNLDIKTITVEQVRASQGVPTQPEESPQSKLKNLTRLLEEKNEQETQLVNKQKGS</sequence>
<feature type="transmembrane region" description="Helical" evidence="1">
    <location>
        <begin position="45"/>
        <end position="66"/>
    </location>
</feature>
<keyword evidence="1" id="KW-0812">Transmembrane</keyword>
<name>A0A554JBN4_9BACT</name>
<evidence type="ECO:0000313" key="3">
    <source>
        <dbReference type="Proteomes" id="UP000319613"/>
    </source>
</evidence>
<evidence type="ECO:0000313" key="2">
    <source>
        <dbReference type="EMBL" id="TSC65785.1"/>
    </source>
</evidence>
<proteinExistence type="predicted"/>